<evidence type="ECO:0000256" key="1">
    <source>
        <dbReference type="SAM" id="SignalP"/>
    </source>
</evidence>
<reference evidence="2" key="1">
    <citation type="submission" date="2022-05" db="EMBL/GenBank/DDBJ databases">
        <authorList>
            <person name="Oliphant S.A."/>
            <person name="Watson-Haigh N.S."/>
            <person name="Sumby K.M."/>
            <person name="Gardner J.M."/>
            <person name="Jiranek V."/>
        </authorList>
    </citation>
    <scope>NUCLEOTIDE SEQUENCE</scope>
    <source>
        <strain evidence="2">KI11_C11</strain>
    </source>
</reference>
<sequence>MLVSGALAFLATGTLLSGASSIAQASNELNIPAPPESGPSMSNFTYKNNPPAAVDYPNVQVVTDDSKSQSRGLWWKNKVDLTRPFTLKFYIYIASDNPAEAADGLTFTLQNDQDQLDTTKKGSVATGTIGESLGAYGDFRQSIPQFALDRVKLSRAKDAYNASHHIKNAMSLEFDPYFNGDYTDAYQIPSNAQVKSHLAFTIPDADHINVHKYDGAYYMGINHYGSTDWDWFKNIPEGADSLNPVPGMTKNYGAVPAPSLVGKTDSSGPDKPRWEPVIYKWTPSADGETGSATATFGYSDSSKNTNGFQQVKLNSPEINIADKFGPEKTAYWGMTGSTGNNYMVSAISASDIPGTPGVSKTAADLTKLGQQGLRISKADGGKVVSKNDPDALLPDDHSLTTEELMHALPFDAQFTADDGNKYPIFRNKIYDADVGDIFLYRSDIYNYYDSIYNEKDPNIGNHWYDVHVTDDLPSQLRLLNGSKDVDLFYPDIPPIEKDTESPTPQSHGFKAALVSDQLNDNQQAVINTVKASGSNFADKTPIESSAVQVIPSHRPPGRPAFYINNQMQNVTQQMQDWSDTLNNVRDYDNINYRIPLYNFSQVPLVNGQYTFYLPSIKGNNPANLKLQFEGQDIPYDATDKSSGLHYTISDDNLTQNDGSTYKNCKKIVIKGLPTLDAYSTKNITANVNLGENEGKSFASTPKLTGQSQGSTITSTYYGQTEVYNLNAGSLKIAPMSFEYGTHAFFAPNSYMLPMDTYTFDEAGNPVKTTPTIDPQRGYQALSIKDTRKGSDRKEYSISLSQAQDNSESVAGQLINSDVIGAKESPFQLVYFDGKGDKHPLTPGNNDNVNVYSSGDDLPNLKSVDWNNKYGLKLNVRKTPDAPRTKNGIQDYGATLNWTVNSTETP</sequence>
<dbReference type="EMBL" id="CP097118">
    <property type="protein sequence ID" value="USS88064.1"/>
    <property type="molecule type" value="Genomic_DNA"/>
</dbReference>
<dbReference type="InterPro" id="IPR013320">
    <property type="entry name" value="ConA-like_dom_sf"/>
</dbReference>
<feature type="signal peptide" evidence="1">
    <location>
        <begin position="1"/>
        <end position="25"/>
    </location>
</feature>
<dbReference type="Proteomes" id="UP001057025">
    <property type="component" value="Chromosome"/>
</dbReference>
<evidence type="ECO:0008006" key="4">
    <source>
        <dbReference type="Google" id="ProtNLM"/>
    </source>
</evidence>
<evidence type="ECO:0000313" key="3">
    <source>
        <dbReference type="Proteomes" id="UP001057025"/>
    </source>
</evidence>
<protein>
    <recommendedName>
        <fullName evidence="4">WxL domain-containing protein</fullName>
    </recommendedName>
</protein>
<gene>
    <name evidence="2" type="ORF">M3M39_00835</name>
</gene>
<dbReference type="Gene3D" id="2.60.120.200">
    <property type="match status" value="1"/>
</dbReference>
<keyword evidence="1" id="KW-0732">Signal</keyword>
<dbReference type="RefSeq" id="WP_252797353.1">
    <property type="nucleotide sequence ID" value="NZ_CP097118.1"/>
</dbReference>
<organism evidence="2 3">
    <name type="scientific">Fructilactobacillus hinvesii</name>
    <dbReference type="NCBI Taxonomy" id="2940300"/>
    <lineage>
        <taxon>Bacteria</taxon>
        <taxon>Bacillati</taxon>
        <taxon>Bacillota</taxon>
        <taxon>Bacilli</taxon>
        <taxon>Lactobacillales</taxon>
        <taxon>Lactobacillaceae</taxon>
        <taxon>Fructilactobacillus</taxon>
    </lineage>
</organism>
<evidence type="ECO:0000313" key="2">
    <source>
        <dbReference type="EMBL" id="USS88064.1"/>
    </source>
</evidence>
<proteinExistence type="predicted"/>
<dbReference type="SUPFAM" id="SSF49899">
    <property type="entry name" value="Concanavalin A-like lectins/glucanases"/>
    <property type="match status" value="1"/>
</dbReference>
<accession>A0ABY5BT99</accession>
<name>A0ABY5BT99_9LACO</name>
<feature type="chain" id="PRO_5045896869" description="WxL domain-containing protein" evidence="1">
    <location>
        <begin position="26"/>
        <end position="905"/>
    </location>
</feature>
<keyword evidence="3" id="KW-1185">Reference proteome</keyword>